<name>I3IQQ4_9BACT</name>
<dbReference type="OrthoDB" id="276401at2"/>
<proteinExistence type="predicted"/>
<keyword evidence="3" id="KW-1185">Reference proteome</keyword>
<gene>
    <name evidence="2" type="ORF">KSU1_D0740</name>
</gene>
<keyword evidence="1" id="KW-1133">Transmembrane helix</keyword>
<dbReference type="EMBL" id="BAFH01000004">
    <property type="protein sequence ID" value="GAB64049.1"/>
    <property type="molecule type" value="Genomic_DNA"/>
</dbReference>
<dbReference type="STRING" id="247490.KSU1_D0740"/>
<organism evidence="2 3">
    <name type="scientific">Candidatus Jettenia caeni</name>
    <dbReference type="NCBI Taxonomy" id="247490"/>
    <lineage>
        <taxon>Bacteria</taxon>
        <taxon>Pseudomonadati</taxon>
        <taxon>Planctomycetota</taxon>
        <taxon>Candidatus Brocadiia</taxon>
        <taxon>Candidatus Brocadiales</taxon>
        <taxon>Candidatus Brocadiaceae</taxon>
        <taxon>Candidatus Jettenia</taxon>
    </lineage>
</organism>
<keyword evidence="1" id="KW-0812">Transmembrane</keyword>
<evidence type="ECO:0000313" key="3">
    <source>
        <dbReference type="Proteomes" id="UP000002985"/>
    </source>
</evidence>
<dbReference type="eggNOG" id="ENOG503418X">
    <property type="taxonomic scope" value="Bacteria"/>
</dbReference>
<comment type="caution">
    <text evidence="2">The sequence shown here is derived from an EMBL/GenBank/DDBJ whole genome shotgun (WGS) entry which is preliminary data.</text>
</comment>
<dbReference type="Gene3D" id="2.60.120.430">
    <property type="entry name" value="Galactose-binding lectin"/>
    <property type="match status" value="1"/>
</dbReference>
<sequence length="167" mass="18510">MICTFLQLRTLLTGKILIGILFAGNILFMAFASARAETVIAHANVVWEMTDVVVQEDTSLCWKVEKGDVWSFNPKLFPNGHTADGIPINALKDYVQPGQPIGKLFGRIGDYGRIFPMGISGSIRILPSEDGEFLYLSMNDDIIGLYGKGFKDNKGELIVKINQIKEK</sequence>
<reference evidence="2 3" key="1">
    <citation type="journal article" date="2012" name="FEBS Lett.">
        <title>Anammox organism KSU-1 expresses a NirK-type copper-containing nitrite reductase instead of a NirS-type with cytochrome cd1.</title>
        <authorList>
            <person name="Hira D."/>
            <person name="Toh H."/>
            <person name="Migita C.T."/>
            <person name="Okubo H."/>
            <person name="Nishiyama T."/>
            <person name="Hattori M."/>
            <person name="Furukawa K."/>
            <person name="Fujii T."/>
        </authorList>
    </citation>
    <scope>NUCLEOTIDE SEQUENCE [LARGE SCALE GENOMIC DNA]</scope>
</reference>
<keyword evidence="1" id="KW-0472">Membrane</keyword>
<evidence type="ECO:0000256" key="1">
    <source>
        <dbReference type="SAM" id="Phobius"/>
    </source>
</evidence>
<evidence type="ECO:0000313" key="2">
    <source>
        <dbReference type="EMBL" id="GAB64049.1"/>
    </source>
</evidence>
<protein>
    <submittedName>
        <fullName evidence="2">Uncharacterized protein</fullName>
    </submittedName>
</protein>
<feature type="transmembrane region" description="Helical" evidence="1">
    <location>
        <begin position="12"/>
        <end position="32"/>
    </location>
</feature>
<accession>I3IQQ4</accession>
<dbReference type="AlphaFoldDB" id="I3IQQ4"/>
<dbReference type="Proteomes" id="UP000002985">
    <property type="component" value="Unassembled WGS sequence"/>
</dbReference>